<keyword evidence="1" id="KW-0472">Membrane</keyword>
<dbReference type="Proteomes" id="UP000202440">
    <property type="component" value="Chromosome"/>
</dbReference>
<organism evidence="2 3">
    <name type="scientific">Bacterioplanes sanyensis</name>
    <dbReference type="NCBI Taxonomy" id="1249553"/>
    <lineage>
        <taxon>Bacteria</taxon>
        <taxon>Pseudomonadati</taxon>
        <taxon>Pseudomonadota</taxon>
        <taxon>Gammaproteobacteria</taxon>
        <taxon>Oceanospirillales</taxon>
        <taxon>Oceanospirillaceae</taxon>
        <taxon>Bacterioplanes</taxon>
    </lineage>
</organism>
<sequence length="78" mass="8981">MKNNNNTSNPATSTFERVFYRYIAWFPILVLPALVWEMMASGQQGMGIIIALMHAVLVFRFVQVVDVASWFGKKRNKE</sequence>
<dbReference type="EMBL" id="CP022530">
    <property type="protein sequence ID" value="ASP37854.1"/>
    <property type="molecule type" value="Genomic_DNA"/>
</dbReference>
<feature type="transmembrane region" description="Helical" evidence="1">
    <location>
        <begin position="48"/>
        <end position="71"/>
    </location>
</feature>
<keyword evidence="1" id="KW-1133">Transmembrane helix</keyword>
<evidence type="ECO:0000313" key="3">
    <source>
        <dbReference type="Proteomes" id="UP000202440"/>
    </source>
</evidence>
<dbReference type="RefSeq" id="WP_094059063.1">
    <property type="nucleotide sequence ID" value="NZ_CP022530.1"/>
</dbReference>
<dbReference type="KEGG" id="bsan:CHH28_03825"/>
<reference evidence="2 3" key="1">
    <citation type="submission" date="2017-07" db="EMBL/GenBank/DDBJ databases">
        <title>Annotated genome sequence of Bacterioplanes sanyensis isolated from Red Sea.</title>
        <authorList>
            <person name="Rehman Z.U."/>
        </authorList>
    </citation>
    <scope>NUCLEOTIDE SEQUENCE [LARGE SCALE GENOMIC DNA]</scope>
    <source>
        <strain evidence="2 3">NV9</strain>
    </source>
</reference>
<protein>
    <submittedName>
        <fullName evidence="2">Uncharacterized protein</fullName>
    </submittedName>
</protein>
<proteinExistence type="predicted"/>
<gene>
    <name evidence="2" type="ORF">CHH28_03825</name>
</gene>
<keyword evidence="3" id="KW-1185">Reference proteome</keyword>
<dbReference type="AlphaFoldDB" id="A0A222FH91"/>
<evidence type="ECO:0000313" key="2">
    <source>
        <dbReference type="EMBL" id="ASP37854.1"/>
    </source>
</evidence>
<dbReference type="OrthoDB" id="6121366at2"/>
<keyword evidence="1" id="KW-0812">Transmembrane</keyword>
<evidence type="ECO:0000256" key="1">
    <source>
        <dbReference type="SAM" id="Phobius"/>
    </source>
</evidence>
<feature type="transmembrane region" description="Helical" evidence="1">
    <location>
        <begin position="19"/>
        <end position="36"/>
    </location>
</feature>
<name>A0A222FH91_9GAMM</name>
<accession>A0A222FH91</accession>